<gene>
    <name evidence="2" type="ORF">HanXRQr2_Chr03g0116201</name>
</gene>
<feature type="compositionally biased region" description="Polar residues" evidence="1">
    <location>
        <begin position="30"/>
        <end position="49"/>
    </location>
</feature>
<reference evidence="2" key="2">
    <citation type="submission" date="2020-06" db="EMBL/GenBank/DDBJ databases">
        <title>Helianthus annuus Genome sequencing and assembly Release 2.</title>
        <authorList>
            <person name="Gouzy J."/>
            <person name="Langlade N."/>
            <person name="Munos S."/>
        </authorList>
    </citation>
    <scope>NUCLEOTIDE SEQUENCE</scope>
    <source>
        <tissue evidence="2">Leaves</tissue>
    </source>
</reference>
<evidence type="ECO:0000313" key="2">
    <source>
        <dbReference type="EMBL" id="KAF5814888.1"/>
    </source>
</evidence>
<dbReference type="AlphaFoldDB" id="A0A9K3JG89"/>
<evidence type="ECO:0008006" key="4">
    <source>
        <dbReference type="Google" id="ProtNLM"/>
    </source>
</evidence>
<feature type="region of interest" description="Disordered" evidence="1">
    <location>
        <begin position="1"/>
        <end position="59"/>
    </location>
</feature>
<reference evidence="2" key="1">
    <citation type="journal article" date="2017" name="Nature">
        <title>The sunflower genome provides insights into oil metabolism, flowering and Asterid evolution.</title>
        <authorList>
            <person name="Badouin H."/>
            <person name="Gouzy J."/>
            <person name="Grassa C.J."/>
            <person name="Murat F."/>
            <person name="Staton S.E."/>
            <person name="Cottret L."/>
            <person name="Lelandais-Briere C."/>
            <person name="Owens G.L."/>
            <person name="Carrere S."/>
            <person name="Mayjonade B."/>
            <person name="Legrand L."/>
            <person name="Gill N."/>
            <person name="Kane N.C."/>
            <person name="Bowers J.E."/>
            <person name="Hubner S."/>
            <person name="Bellec A."/>
            <person name="Berard A."/>
            <person name="Berges H."/>
            <person name="Blanchet N."/>
            <person name="Boniface M.C."/>
            <person name="Brunel D."/>
            <person name="Catrice O."/>
            <person name="Chaidir N."/>
            <person name="Claudel C."/>
            <person name="Donnadieu C."/>
            <person name="Faraut T."/>
            <person name="Fievet G."/>
            <person name="Helmstetter N."/>
            <person name="King M."/>
            <person name="Knapp S.J."/>
            <person name="Lai Z."/>
            <person name="Le Paslier M.C."/>
            <person name="Lippi Y."/>
            <person name="Lorenzon L."/>
            <person name="Mandel J.R."/>
            <person name="Marage G."/>
            <person name="Marchand G."/>
            <person name="Marquand E."/>
            <person name="Bret-Mestries E."/>
            <person name="Morien E."/>
            <person name="Nambeesan S."/>
            <person name="Nguyen T."/>
            <person name="Pegot-Espagnet P."/>
            <person name="Pouilly N."/>
            <person name="Raftis F."/>
            <person name="Sallet E."/>
            <person name="Schiex T."/>
            <person name="Thomas J."/>
            <person name="Vandecasteele C."/>
            <person name="Vares D."/>
            <person name="Vear F."/>
            <person name="Vautrin S."/>
            <person name="Crespi M."/>
            <person name="Mangin B."/>
            <person name="Burke J.M."/>
            <person name="Salse J."/>
            <person name="Munos S."/>
            <person name="Vincourt P."/>
            <person name="Rieseberg L.H."/>
            <person name="Langlade N.B."/>
        </authorList>
    </citation>
    <scope>NUCLEOTIDE SEQUENCE</scope>
    <source>
        <tissue evidence="2">Leaves</tissue>
    </source>
</reference>
<evidence type="ECO:0000256" key="1">
    <source>
        <dbReference type="SAM" id="MobiDB-lite"/>
    </source>
</evidence>
<organism evidence="2 3">
    <name type="scientific">Helianthus annuus</name>
    <name type="common">Common sunflower</name>
    <dbReference type="NCBI Taxonomy" id="4232"/>
    <lineage>
        <taxon>Eukaryota</taxon>
        <taxon>Viridiplantae</taxon>
        <taxon>Streptophyta</taxon>
        <taxon>Embryophyta</taxon>
        <taxon>Tracheophyta</taxon>
        <taxon>Spermatophyta</taxon>
        <taxon>Magnoliopsida</taxon>
        <taxon>eudicotyledons</taxon>
        <taxon>Gunneridae</taxon>
        <taxon>Pentapetalae</taxon>
        <taxon>asterids</taxon>
        <taxon>campanulids</taxon>
        <taxon>Asterales</taxon>
        <taxon>Asteraceae</taxon>
        <taxon>Asteroideae</taxon>
        <taxon>Heliantheae alliance</taxon>
        <taxon>Heliantheae</taxon>
        <taxon>Helianthus</taxon>
    </lineage>
</organism>
<protein>
    <recommendedName>
        <fullName evidence="4">Transposase, Ptta/En/Spm, plant</fullName>
    </recommendedName>
</protein>
<comment type="caution">
    <text evidence="2">The sequence shown here is derived from an EMBL/GenBank/DDBJ whole genome shotgun (WGS) entry which is preliminary data.</text>
</comment>
<evidence type="ECO:0000313" key="3">
    <source>
        <dbReference type="Proteomes" id="UP000215914"/>
    </source>
</evidence>
<accession>A0A9K3JG89</accession>
<keyword evidence="3" id="KW-1185">Reference proteome</keyword>
<dbReference type="Proteomes" id="UP000215914">
    <property type="component" value="Unassembled WGS sequence"/>
</dbReference>
<name>A0A9K3JG89_HELAN</name>
<proteinExistence type="predicted"/>
<sequence>MGRTTENINKGRGRGVDRSSGEQGRSQGSVLGSSDTIGLKSNQQHTLMSSPIEGSDGDDMSSCRIYQSNNVYADYWSKPKGYVIRPWESWKDVPNEDKKRLFERFQWEEKWNGEIYSCWERCIAGKIPDLLCRVRDQAKETARSKDVQVEDDMSVLTDFKPPWIKTETWKQMIEIWNTLEWKAKSKRNKKKSELIKRGQTYPRVTSLCDCQKKSEMWKQTHLRKGSRPFDKDLDCSSSVVENIDLEDVDLEGVELEGNVQEKKSAWVYDRAHEAWVSFFT</sequence>
<dbReference type="Gramene" id="mRNA:HanXRQr2_Chr03g0116201">
    <property type="protein sequence ID" value="mRNA:HanXRQr2_Chr03g0116201"/>
    <property type="gene ID" value="HanXRQr2_Chr03g0116201"/>
</dbReference>
<dbReference type="EMBL" id="MNCJ02000318">
    <property type="protein sequence ID" value="KAF5814888.1"/>
    <property type="molecule type" value="Genomic_DNA"/>
</dbReference>